<keyword evidence="2" id="KW-1185">Reference proteome</keyword>
<dbReference type="Proteomes" id="UP000033551">
    <property type="component" value="Unassembled WGS sequence"/>
</dbReference>
<accession>A0A0F4JSE7</accession>
<sequence>MDMTTPEARATYAELLRREEAVKELPRVVDFSRPQIPTGPPPRWFETPGPAAFHVVRKASSPPPAWSGSLPDIVD</sequence>
<reference evidence="1 2" key="1">
    <citation type="submission" date="2015-02" db="EMBL/GenBank/DDBJ databases">
        <authorList>
            <person name="Ju K.-S."/>
            <person name="Doroghazi J.R."/>
            <person name="Metcalf W."/>
        </authorList>
    </citation>
    <scope>NUCLEOTIDE SEQUENCE [LARGE SCALE GENOMIC DNA]</scope>
    <source>
        <strain evidence="1 2">NRRL ISP-5550</strain>
    </source>
</reference>
<comment type="caution">
    <text evidence="1">The sequence shown here is derived from an EMBL/GenBank/DDBJ whole genome shotgun (WGS) entry which is preliminary data.</text>
</comment>
<evidence type="ECO:0000313" key="1">
    <source>
        <dbReference type="EMBL" id="KJY37090.1"/>
    </source>
</evidence>
<organism evidence="1 2">
    <name type="scientific">Streptomyces katrae</name>
    <dbReference type="NCBI Taxonomy" id="68223"/>
    <lineage>
        <taxon>Bacteria</taxon>
        <taxon>Bacillati</taxon>
        <taxon>Actinomycetota</taxon>
        <taxon>Actinomycetes</taxon>
        <taxon>Kitasatosporales</taxon>
        <taxon>Streptomycetaceae</taxon>
        <taxon>Streptomyces</taxon>
    </lineage>
</organism>
<protein>
    <submittedName>
        <fullName evidence="1">Uncharacterized protein</fullName>
    </submittedName>
</protein>
<proteinExistence type="predicted"/>
<evidence type="ECO:0000313" key="2">
    <source>
        <dbReference type="Proteomes" id="UP000033551"/>
    </source>
</evidence>
<dbReference type="PATRIC" id="fig|68223.7.peg.3212"/>
<gene>
    <name evidence="1" type="ORF">VR44_06495</name>
</gene>
<dbReference type="EMBL" id="JZWV01000119">
    <property type="protein sequence ID" value="KJY37090.1"/>
    <property type="molecule type" value="Genomic_DNA"/>
</dbReference>
<dbReference type="AlphaFoldDB" id="A0A0F4JSE7"/>
<name>A0A0F4JSE7_9ACTN</name>